<keyword evidence="4" id="KW-0808">Transferase</keyword>
<reference evidence="4 5" key="1">
    <citation type="journal article" date="2019" name="Plant Biotechnol. J.">
        <title>The red bayberry genome and genetic basis of sex determination.</title>
        <authorList>
            <person name="Jia H.M."/>
            <person name="Jia H.J."/>
            <person name="Cai Q.L."/>
            <person name="Wang Y."/>
            <person name="Zhao H.B."/>
            <person name="Yang W.F."/>
            <person name="Wang G.Y."/>
            <person name="Li Y.H."/>
            <person name="Zhan D.L."/>
            <person name="Shen Y.T."/>
            <person name="Niu Q.F."/>
            <person name="Chang L."/>
            <person name="Qiu J."/>
            <person name="Zhao L."/>
            <person name="Xie H.B."/>
            <person name="Fu W.Y."/>
            <person name="Jin J."/>
            <person name="Li X.W."/>
            <person name="Jiao Y."/>
            <person name="Zhou C.C."/>
            <person name="Tu T."/>
            <person name="Chai C.Y."/>
            <person name="Gao J.L."/>
            <person name="Fan L.J."/>
            <person name="van de Weg E."/>
            <person name="Wang J.Y."/>
            <person name="Gao Z.S."/>
        </authorList>
    </citation>
    <scope>NUCLEOTIDE SEQUENCE [LARGE SCALE GENOMIC DNA]</scope>
    <source>
        <tissue evidence="4">Leaves</tissue>
    </source>
</reference>
<dbReference type="InterPro" id="IPR023213">
    <property type="entry name" value="CAT-like_dom_sf"/>
</dbReference>
<feature type="domain" description="Myb/SANT-like" evidence="3">
    <location>
        <begin position="461"/>
        <end position="553"/>
    </location>
</feature>
<comment type="caution">
    <text evidence="4">The sequence shown here is derived from an EMBL/GenBank/DDBJ whole genome shotgun (WGS) entry which is preliminary data.</text>
</comment>
<feature type="region of interest" description="Disordered" evidence="2">
    <location>
        <begin position="639"/>
        <end position="667"/>
    </location>
</feature>
<dbReference type="Pfam" id="PF02458">
    <property type="entry name" value="Transferase"/>
    <property type="match status" value="1"/>
</dbReference>
<dbReference type="Proteomes" id="UP000516437">
    <property type="component" value="Chromosome 2"/>
</dbReference>
<organism evidence="4 5">
    <name type="scientific">Morella rubra</name>
    <name type="common">Chinese bayberry</name>
    <dbReference type="NCBI Taxonomy" id="262757"/>
    <lineage>
        <taxon>Eukaryota</taxon>
        <taxon>Viridiplantae</taxon>
        <taxon>Streptophyta</taxon>
        <taxon>Embryophyta</taxon>
        <taxon>Tracheophyta</taxon>
        <taxon>Spermatophyta</taxon>
        <taxon>Magnoliopsida</taxon>
        <taxon>eudicotyledons</taxon>
        <taxon>Gunneridae</taxon>
        <taxon>Pentapetalae</taxon>
        <taxon>rosids</taxon>
        <taxon>fabids</taxon>
        <taxon>Fagales</taxon>
        <taxon>Myricaceae</taxon>
        <taxon>Morella</taxon>
    </lineage>
</organism>
<dbReference type="InterPro" id="IPR024752">
    <property type="entry name" value="Myb/SANT-like_dom"/>
</dbReference>
<protein>
    <submittedName>
        <fullName evidence="4">Spermidine hydroxycinnamoyl transferase</fullName>
    </submittedName>
</protein>
<name>A0A6A1WDP7_9ROSI</name>
<evidence type="ECO:0000259" key="3">
    <source>
        <dbReference type="Pfam" id="PF12776"/>
    </source>
</evidence>
<gene>
    <name evidence="4" type="ORF">CJ030_MR2G007084</name>
</gene>
<proteinExistence type="inferred from homology"/>
<dbReference type="PANTHER" id="PTHR31642">
    <property type="entry name" value="TRICHOTHECENE 3-O-ACETYLTRANSFERASE"/>
    <property type="match status" value="1"/>
</dbReference>
<evidence type="ECO:0000256" key="2">
    <source>
        <dbReference type="SAM" id="MobiDB-lite"/>
    </source>
</evidence>
<dbReference type="OrthoDB" id="671439at2759"/>
<dbReference type="Pfam" id="PF12776">
    <property type="entry name" value="Myb_DNA-bind_3"/>
    <property type="match status" value="1"/>
</dbReference>
<keyword evidence="5" id="KW-1185">Reference proteome</keyword>
<dbReference type="EMBL" id="RXIC02000020">
    <property type="protein sequence ID" value="KAB1223374.1"/>
    <property type="molecule type" value="Genomic_DNA"/>
</dbReference>
<dbReference type="GO" id="GO:0016747">
    <property type="term" value="F:acyltransferase activity, transferring groups other than amino-acyl groups"/>
    <property type="evidence" value="ECO:0007669"/>
    <property type="project" value="TreeGrafter"/>
</dbReference>
<dbReference type="AlphaFoldDB" id="A0A6A1WDP7"/>
<evidence type="ECO:0000313" key="5">
    <source>
        <dbReference type="Proteomes" id="UP000516437"/>
    </source>
</evidence>
<dbReference type="Gene3D" id="3.30.559.10">
    <property type="entry name" value="Chloramphenicol acetyltransferase-like domain"/>
    <property type="match status" value="2"/>
</dbReference>
<accession>A0A6A1WDP7</accession>
<comment type="similarity">
    <text evidence="1">Belongs to the plant acyltransferase family.</text>
</comment>
<dbReference type="PANTHER" id="PTHR31642:SF289">
    <property type="entry name" value="SPERMIDINE HYDROXYCINNAMOYL TRANSFERASE"/>
    <property type="match status" value="1"/>
</dbReference>
<dbReference type="InterPro" id="IPR050317">
    <property type="entry name" value="Plant_Fungal_Acyltransferase"/>
</dbReference>
<sequence>MLTIKSASTVFPSEPTPSTILWLSESDQLMQWTHAPLVFFYKSNNDINYGGSMPFSMETMKKSLSRALVHYYPLAGRLRWIKGGRLELVYNARGAHFLEAYSDAKLEELGDFAPTEAVQDLVPKIDYTTPVENWPLLLVQLTRFRCGGVCVGTAISHTVADGRGNASFINLWAKLARGDGLRDDEIPFHDRTVLRSHKPLRPPRFDHIEFTKPPLIIGCSDAKAEQRKETTVTLLRLTKEQIEGLVEEASEFPYRNMLMKRPHTRYEAIASHMWRCACKARSGNDHQPTRVRIGVEVRNRLRPPLPRGYFGNAILGTVTSTCLYGDLLSKPLCYAAAKIKEATGRMTDEYIRSALDFIRSQEDVSPLRNNFHIRGYSEAPFLGNPNLAIGSWINLQFYAADFGWGKPTYVVLEIFNLGDLNIMAKKDWRQKRRLLRSGKSLSDPFSTSSSVRMSQNPRMVWHLEDVQNLIYLLIDEYNVRTFVDGKPKDPKLWQQIAQKLDIPDYPGISGVQVMGKVNSLKQDYKAFQFLKDQTGVGWDEEKDTVDADDGWWDLKSQANPNITKFKNKGLANYPELHLLFAYSTASGALRQSSVQRAPTPEECARRERAVRDRHGGFHNVDEEHIASGGGVNLSCGGVQSMDTSSSSRKRGSASVMGARQRRKAKPTSEELYYDEVRNFIIGRRDRDGAGSSGHSGGMKECIAALQSLNPRLPIEQFTVVVRYLTGNRDAQEAFLAMDDDIKGDWARYVK</sequence>
<evidence type="ECO:0000313" key="4">
    <source>
        <dbReference type="EMBL" id="KAB1223374.1"/>
    </source>
</evidence>
<evidence type="ECO:0000256" key="1">
    <source>
        <dbReference type="ARBA" id="ARBA00009861"/>
    </source>
</evidence>